<dbReference type="PROSITE" id="PS50122">
    <property type="entry name" value="CHEB"/>
    <property type="match status" value="1"/>
</dbReference>
<keyword evidence="11" id="KW-0808">Transferase</keyword>
<dbReference type="SMART" id="SM00448">
    <property type="entry name" value="REC"/>
    <property type="match status" value="1"/>
</dbReference>
<accession>A0A7X2UZE9</accession>
<evidence type="ECO:0000256" key="6">
    <source>
        <dbReference type="HAMAP-Rule" id="MF_00099"/>
    </source>
</evidence>
<dbReference type="SUPFAM" id="SSF52172">
    <property type="entry name" value="CheY-like"/>
    <property type="match status" value="1"/>
</dbReference>
<dbReference type="EMBL" id="WLYI01000016">
    <property type="protein sequence ID" value="MTD20070.1"/>
    <property type="molecule type" value="Genomic_DNA"/>
</dbReference>
<reference evidence="11 12" key="1">
    <citation type="submission" date="2019-11" db="EMBL/GenBank/DDBJ databases">
        <title>Pseudmonas karstica sp. nov. and Pseudomonas spelaei sp. nov. from caves.</title>
        <authorList>
            <person name="Zeman M."/>
        </authorList>
    </citation>
    <scope>NUCLEOTIDE SEQUENCE [LARGE SCALE GENOMIC DNA]</scope>
    <source>
        <strain evidence="11 12">CCM 7891</strain>
    </source>
</reference>
<comment type="catalytic activity">
    <reaction evidence="5 6">
        <text>[protein]-L-glutamate 5-O-methyl ester + H2O = L-glutamyl-[protein] + methanol + H(+)</text>
        <dbReference type="Rhea" id="RHEA:23236"/>
        <dbReference type="Rhea" id="RHEA-COMP:10208"/>
        <dbReference type="Rhea" id="RHEA-COMP:10311"/>
        <dbReference type="ChEBI" id="CHEBI:15377"/>
        <dbReference type="ChEBI" id="CHEBI:15378"/>
        <dbReference type="ChEBI" id="CHEBI:17790"/>
        <dbReference type="ChEBI" id="CHEBI:29973"/>
        <dbReference type="ChEBI" id="CHEBI:82795"/>
        <dbReference type="EC" id="3.1.1.61"/>
    </reaction>
</comment>
<dbReference type="SUPFAM" id="SSF52738">
    <property type="entry name" value="Methylesterase CheB, C-terminal domain"/>
    <property type="match status" value="1"/>
</dbReference>
<dbReference type="PIRSF" id="PIRSF000876">
    <property type="entry name" value="RR_chemtxs_CheB"/>
    <property type="match status" value="1"/>
</dbReference>
<comment type="similarity">
    <text evidence="6">Belongs to the CheB family.</text>
</comment>
<comment type="catalytic activity">
    <reaction evidence="6">
        <text>L-glutaminyl-[protein] + H2O = L-glutamyl-[protein] + NH4(+)</text>
        <dbReference type="Rhea" id="RHEA:16441"/>
        <dbReference type="Rhea" id="RHEA-COMP:10207"/>
        <dbReference type="Rhea" id="RHEA-COMP:10208"/>
        <dbReference type="ChEBI" id="CHEBI:15377"/>
        <dbReference type="ChEBI" id="CHEBI:28938"/>
        <dbReference type="ChEBI" id="CHEBI:29973"/>
        <dbReference type="ChEBI" id="CHEBI:30011"/>
        <dbReference type="EC" id="3.5.1.44"/>
    </reaction>
</comment>
<dbReference type="PROSITE" id="PS50110">
    <property type="entry name" value="RESPONSE_REGULATORY"/>
    <property type="match status" value="1"/>
</dbReference>
<dbReference type="OrthoDB" id="9793421at2"/>
<dbReference type="Gene3D" id="3.40.50.2300">
    <property type="match status" value="1"/>
</dbReference>
<dbReference type="InterPro" id="IPR035909">
    <property type="entry name" value="CheB_C"/>
</dbReference>
<evidence type="ECO:0000259" key="9">
    <source>
        <dbReference type="PROSITE" id="PS50110"/>
    </source>
</evidence>
<organism evidence="11 12">
    <name type="scientific">Pseudomonas karstica</name>
    <dbReference type="NCBI Taxonomy" id="1055468"/>
    <lineage>
        <taxon>Bacteria</taxon>
        <taxon>Pseudomonadati</taxon>
        <taxon>Pseudomonadota</taxon>
        <taxon>Gammaproteobacteria</taxon>
        <taxon>Pseudomonadales</taxon>
        <taxon>Pseudomonadaceae</taxon>
        <taxon>Pseudomonas</taxon>
    </lineage>
</organism>
<dbReference type="Pfam" id="PF00072">
    <property type="entry name" value="Response_reg"/>
    <property type="match status" value="1"/>
</dbReference>
<dbReference type="InterPro" id="IPR001789">
    <property type="entry name" value="Sig_transdc_resp-reg_receiver"/>
</dbReference>
<dbReference type="EC" id="3.1.1.61" evidence="6"/>
<dbReference type="InterPro" id="IPR000673">
    <property type="entry name" value="Sig_transdc_resp-reg_Me-estase"/>
</dbReference>
<dbReference type="EC" id="3.5.1.44" evidence="6"/>
<keyword evidence="4 6" id="KW-0378">Hydrolase</keyword>
<evidence type="ECO:0000256" key="8">
    <source>
        <dbReference type="PROSITE-ProRule" id="PRU00169"/>
    </source>
</evidence>
<dbReference type="CDD" id="cd16432">
    <property type="entry name" value="CheB_Rec"/>
    <property type="match status" value="1"/>
</dbReference>
<evidence type="ECO:0000259" key="10">
    <source>
        <dbReference type="PROSITE" id="PS50122"/>
    </source>
</evidence>
<keyword evidence="11" id="KW-0489">Methyltransferase</keyword>
<comment type="subcellular location">
    <subcellularLocation>
        <location evidence="6">Cytoplasm</location>
    </subcellularLocation>
</comment>
<comment type="domain">
    <text evidence="6">Contains a C-terminal catalytic domain, and an N-terminal region which modulates catalytic activity.</text>
</comment>
<dbReference type="GO" id="GO:0008168">
    <property type="term" value="F:methyltransferase activity"/>
    <property type="evidence" value="ECO:0007669"/>
    <property type="project" value="UniProtKB-KW"/>
</dbReference>
<evidence type="ECO:0000256" key="5">
    <source>
        <dbReference type="ARBA" id="ARBA00048267"/>
    </source>
</evidence>
<dbReference type="Proteomes" id="UP000431485">
    <property type="component" value="Unassembled WGS sequence"/>
</dbReference>
<dbReference type="GO" id="GO:0005737">
    <property type="term" value="C:cytoplasm"/>
    <property type="evidence" value="ECO:0007669"/>
    <property type="project" value="UniProtKB-SubCell"/>
</dbReference>
<dbReference type="FunFam" id="3.40.50.180:FF:000001">
    <property type="entry name" value="Protein-glutamate methylesterase/protein-glutamine glutaminase"/>
    <property type="match status" value="1"/>
</dbReference>
<dbReference type="GO" id="GO:0032259">
    <property type="term" value="P:methylation"/>
    <property type="evidence" value="ECO:0007669"/>
    <property type="project" value="UniProtKB-KW"/>
</dbReference>
<feature type="active site" evidence="6 7">
    <location>
        <position position="318"/>
    </location>
</feature>
<protein>
    <recommendedName>
        <fullName evidence="6">Protein-glutamate methylesterase/protein-glutamine glutaminase</fullName>
        <ecNumber evidence="6">3.1.1.61</ecNumber>
        <ecNumber evidence="6">3.5.1.44</ecNumber>
    </recommendedName>
</protein>
<name>A0A7X2UZE9_9PSED</name>
<dbReference type="FunFam" id="3.40.50.2300:FF:000077">
    <property type="entry name" value="Chemotaxis response regulator"/>
    <property type="match status" value="1"/>
</dbReference>
<sequence length="374" mass="39630">MVVKVLVVDDSGFFRRRVSEILSADSNIQVVGTATNGKEAIDQALALKPDVITMDYEMPMMDGITAVRHIMQRCPTPVLMFSSLTHEGARVTLDALDAGAVDFLPKNFEDISRNPEKVKQLLCEKVHSISGSNRSSFRASAPAPVVAPAVVPSTFGRPAPVPVARPAVAPARAPAPVPGPHSSAPKRKAYKLVAIGTSTGGPVALQRVLTQLPANFPAPIVLIQHMPAAFTKAFAERLDKLCRISVKEAEDGDILRPGLALLAPGGKQMMIDSRGAVKILPGDERLNYKPCVDITFGSAARSYGDKVLAVVLTGMGADGREGARLLKQGGSAIWAQDEASCVIYGMPMAIVKAGLADAVYTLDDIGKHLVEACH</sequence>
<evidence type="ECO:0000256" key="4">
    <source>
        <dbReference type="ARBA" id="ARBA00022801"/>
    </source>
</evidence>
<dbReference type="NCBIfam" id="NF001965">
    <property type="entry name" value="PRK00742.1"/>
    <property type="match status" value="1"/>
</dbReference>
<dbReference type="Pfam" id="PF01339">
    <property type="entry name" value="CheB_methylest"/>
    <property type="match status" value="1"/>
</dbReference>
<gene>
    <name evidence="6 11" type="primary">cheB</name>
    <name evidence="11" type="ORF">GIR22_13165</name>
</gene>
<keyword evidence="1 6" id="KW-0963">Cytoplasm</keyword>
<dbReference type="InterPro" id="IPR008248">
    <property type="entry name" value="CheB-like"/>
</dbReference>
<dbReference type="GO" id="GO:0006935">
    <property type="term" value="P:chemotaxis"/>
    <property type="evidence" value="ECO:0007669"/>
    <property type="project" value="UniProtKB-UniRule"/>
</dbReference>
<dbReference type="CDD" id="cd17541">
    <property type="entry name" value="REC_CheB-like"/>
    <property type="match status" value="1"/>
</dbReference>
<keyword evidence="2 6" id="KW-0145">Chemotaxis</keyword>
<evidence type="ECO:0000256" key="1">
    <source>
        <dbReference type="ARBA" id="ARBA00022490"/>
    </source>
</evidence>
<dbReference type="RefSeq" id="WP_154743744.1">
    <property type="nucleotide sequence ID" value="NZ_JBHSTG010000048.1"/>
</dbReference>
<comment type="caution">
    <text evidence="11">The sequence shown here is derived from an EMBL/GenBank/DDBJ whole genome shotgun (WGS) entry which is preliminary data.</text>
</comment>
<dbReference type="PANTHER" id="PTHR42872">
    <property type="entry name" value="PROTEIN-GLUTAMATE METHYLESTERASE/PROTEIN-GLUTAMINE GLUTAMINASE"/>
    <property type="match status" value="1"/>
</dbReference>
<dbReference type="Gene3D" id="3.40.50.180">
    <property type="entry name" value="Methylesterase CheB, C-terminal domain"/>
    <property type="match status" value="1"/>
</dbReference>
<comment type="PTM">
    <text evidence="6">Phosphorylated by CheA. Phosphorylation of the N-terminal regulatory domain activates the methylesterase activity.</text>
</comment>
<feature type="modified residue" description="4-aspartylphosphate" evidence="6 8">
    <location>
        <position position="55"/>
    </location>
</feature>
<evidence type="ECO:0000256" key="3">
    <source>
        <dbReference type="ARBA" id="ARBA00022553"/>
    </source>
</evidence>
<feature type="active site" evidence="6 7">
    <location>
        <position position="198"/>
    </location>
</feature>
<dbReference type="InterPro" id="IPR011006">
    <property type="entry name" value="CheY-like_superfamily"/>
</dbReference>
<feature type="active site" evidence="6 7">
    <location>
        <position position="225"/>
    </location>
</feature>
<dbReference type="PANTHER" id="PTHR42872:SF3">
    <property type="entry name" value="PROTEIN-GLUTAMATE METHYLESTERASE_PROTEIN-GLUTAMINE GLUTAMINASE 1"/>
    <property type="match status" value="1"/>
</dbReference>
<proteinExistence type="inferred from homology"/>
<evidence type="ECO:0000313" key="11">
    <source>
        <dbReference type="EMBL" id="MTD20070.1"/>
    </source>
</evidence>
<evidence type="ECO:0000256" key="2">
    <source>
        <dbReference type="ARBA" id="ARBA00022500"/>
    </source>
</evidence>
<dbReference type="GO" id="GO:0008984">
    <property type="term" value="F:protein-glutamate methylesterase activity"/>
    <property type="evidence" value="ECO:0007669"/>
    <property type="project" value="UniProtKB-UniRule"/>
</dbReference>
<comment type="function">
    <text evidence="6">Involved in chemotaxis. Part of a chemotaxis signal transduction system that modulates chemotaxis in response to various stimuli. Catalyzes the demethylation of specific methylglutamate residues introduced into the chemoreceptors (methyl-accepting chemotaxis proteins or MCP) by CheR. Also mediates the irreversible deamidation of specific glutamine residues to glutamic acid.</text>
</comment>
<dbReference type="GO" id="GO:0000156">
    <property type="term" value="F:phosphorelay response regulator activity"/>
    <property type="evidence" value="ECO:0007669"/>
    <property type="project" value="InterPro"/>
</dbReference>
<feature type="domain" description="CheB-type methylesterase" evidence="10">
    <location>
        <begin position="180"/>
        <end position="374"/>
    </location>
</feature>
<keyword evidence="3 6" id="KW-0597">Phosphoprotein</keyword>
<dbReference type="HAMAP" id="MF_00099">
    <property type="entry name" value="CheB_chemtxs"/>
    <property type="match status" value="1"/>
</dbReference>
<dbReference type="GO" id="GO:0050568">
    <property type="term" value="F:protein-glutamine glutaminase activity"/>
    <property type="evidence" value="ECO:0007669"/>
    <property type="project" value="UniProtKB-UniRule"/>
</dbReference>
<evidence type="ECO:0000256" key="7">
    <source>
        <dbReference type="PROSITE-ProRule" id="PRU00050"/>
    </source>
</evidence>
<keyword evidence="12" id="KW-1185">Reference proteome</keyword>
<evidence type="ECO:0000313" key="12">
    <source>
        <dbReference type="Proteomes" id="UP000431485"/>
    </source>
</evidence>
<feature type="domain" description="Response regulatory" evidence="9">
    <location>
        <begin position="4"/>
        <end position="121"/>
    </location>
</feature>
<dbReference type="AlphaFoldDB" id="A0A7X2UZE9"/>